<dbReference type="SUPFAM" id="SSF55874">
    <property type="entry name" value="ATPase domain of HSP90 chaperone/DNA topoisomerase II/histidine kinase"/>
    <property type="match status" value="1"/>
</dbReference>
<feature type="transmembrane region" description="Helical" evidence="11">
    <location>
        <begin position="90"/>
        <end position="114"/>
    </location>
</feature>
<evidence type="ECO:0000256" key="5">
    <source>
        <dbReference type="ARBA" id="ARBA00022679"/>
    </source>
</evidence>
<protein>
    <recommendedName>
        <fullName evidence="3">histidine kinase</fullName>
        <ecNumber evidence="3">2.7.13.3</ecNumber>
    </recommendedName>
</protein>
<dbReference type="PRINTS" id="PR00344">
    <property type="entry name" value="BCTRLSENSOR"/>
</dbReference>
<dbReference type="Pfam" id="PF00512">
    <property type="entry name" value="HisKA"/>
    <property type="match status" value="1"/>
</dbReference>
<sequence length="404" mass="43602">MPDRPESAAKAAVPVAEIARTTAVPSHPSGWPGGAGPTMSAGTTQEEFGVSSVRVNWQLKAILPVGFVLLAGLLFFTLATVSLQDPERHAVLMVAGAGAIAICAVLIGALAYLIQQPMVELQEKIGLVSEGNLNVAVSFSRRNDEIGDLGRKFNHMMQQLRESREEIERLHQTQVSRAEHLATLGELATGLAHEIRNPLAGIAGVIEIIGRDLPSTSPARAVVKDVRLEIAQINRILTDLLETARPHPPQVRLSNLNTTVEHAVMLARQQVLSKPIKIELQQAPELSEVEHDSDQIHQVLLNLLLNAVQAMEAGTVRVEISRQSSYASVLVSDTGRGIAPQHLSNIFRPFYTTKGNGTGLGLSLARRIVEEHHGRIEVSSVVGQGSKFTMLLPFQMPAARTVAS</sequence>
<dbReference type="InterPro" id="IPR004358">
    <property type="entry name" value="Sig_transdc_His_kin-like_C"/>
</dbReference>
<dbReference type="InterPro" id="IPR003661">
    <property type="entry name" value="HisK_dim/P_dom"/>
</dbReference>
<keyword evidence="4" id="KW-0597">Phosphoprotein</keyword>
<evidence type="ECO:0000256" key="6">
    <source>
        <dbReference type="ARBA" id="ARBA00022741"/>
    </source>
</evidence>
<accession>A0A2U3K427</accession>
<dbReference type="SMART" id="SM00387">
    <property type="entry name" value="HATPase_c"/>
    <property type="match status" value="1"/>
</dbReference>
<dbReference type="SUPFAM" id="SSF158472">
    <property type="entry name" value="HAMP domain-like"/>
    <property type="match status" value="1"/>
</dbReference>
<dbReference type="CDD" id="cd06225">
    <property type="entry name" value="HAMP"/>
    <property type="match status" value="1"/>
</dbReference>
<evidence type="ECO:0000256" key="3">
    <source>
        <dbReference type="ARBA" id="ARBA00012438"/>
    </source>
</evidence>
<reference evidence="15" key="1">
    <citation type="submission" date="2018-02" db="EMBL/GenBank/DDBJ databases">
        <authorList>
            <person name="Hausmann B."/>
        </authorList>
    </citation>
    <scope>NUCLEOTIDE SEQUENCE [LARGE SCALE GENOMIC DNA]</scope>
    <source>
        <strain evidence="15">Peat soil MAG SbA1</strain>
    </source>
</reference>
<keyword evidence="6" id="KW-0547">Nucleotide-binding</keyword>
<evidence type="ECO:0000256" key="4">
    <source>
        <dbReference type="ARBA" id="ARBA00022553"/>
    </source>
</evidence>
<feature type="domain" description="Histidine kinase" evidence="12">
    <location>
        <begin position="190"/>
        <end position="396"/>
    </location>
</feature>
<dbReference type="Gene3D" id="1.10.287.130">
    <property type="match status" value="1"/>
</dbReference>
<keyword evidence="9" id="KW-0902">Two-component regulatory system</keyword>
<evidence type="ECO:0000256" key="1">
    <source>
        <dbReference type="ARBA" id="ARBA00000085"/>
    </source>
</evidence>
<evidence type="ECO:0000256" key="9">
    <source>
        <dbReference type="ARBA" id="ARBA00023012"/>
    </source>
</evidence>
<dbReference type="SMART" id="SM00388">
    <property type="entry name" value="HisKA"/>
    <property type="match status" value="1"/>
</dbReference>
<dbReference type="PROSITE" id="PS50109">
    <property type="entry name" value="HIS_KIN"/>
    <property type="match status" value="1"/>
</dbReference>
<evidence type="ECO:0000256" key="11">
    <source>
        <dbReference type="SAM" id="Phobius"/>
    </source>
</evidence>
<dbReference type="PANTHER" id="PTHR43065:SF10">
    <property type="entry name" value="PEROXIDE STRESS-ACTIVATED HISTIDINE KINASE MAK3"/>
    <property type="match status" value="1"/>
</dbReference>
<dbReference type="Pfam" id="PF00672">
    <property type="entry name" value="HAMP"/>
    <property type="match status" value="1"/>
</dbReference>
<dbReference type="InterPro" id="IPR003594">
    <property type="entry name" value="HATPase_dom"/>
</dbReference>
<dbReference type="SMART" id="SM00304">
    <property type="entry name" value="HAMP"/>
    <property type="match status" value="1"/>
</dbReference>
<keyword evidence="11" id="KW-0812">Transmembrane</keyword>
<dbReference type="OrthoDB" id="9764522at2"/>
<dbReference type="GO" id="GO:0016020">
    <property type="term" value="C:membrane"/>
    <property type="evidence" value="ECO:0007669"/>
    <property type="project" value="UniProtKB-SubCell"/>
</dbReference>
<keyword evidence="11" id="KW-0472">Membrane</keyword>
<dbReference type="PROSITE" id="PS50885">
    <property type="entry name" value="HAMP"/>
    <property type="match status" value="1"/>
</dbReference>
<dbReference type="AlphaFoldDB" id="A0A2U3K427"/>
<organism evidence="14 15">
    <name type="scientific">Candidatus Sulfotelmatobacter kueseliae</name>
    <dbReference type="NCBI Taxonomy" id="2042962"/>
    <lineage>
        <taxon>Bacteria</taxon>
        <taxon>Pseudomonadati</taxon>
        <taxon>Acidobacteriota</taxon>
        <taxon>Terriglobia</taxon>
        <taxon>Terriglobales</taxon>
        <taxon>Candidatus Korobacteraceae</taxon>
        <taxon>Candidatus Sulfotelmatobacter</taxon>
    </lineage>
</organism>
<dbReference type="Pfam" id="PF02518">
    <property type="entry name" value="HATPase_c"/>
    <property type="match status" value="1"/>
</dbReference>
<dbReference type="Proteomes" id="UP000238701">
    <property type="component" value="Unassembled WGS sequence"/>
</dbReference>
<keyword evidence="7 14" id="KW-0418">Kinase</keyword>
<dbReference type="Gene3D" id="3.30.565.10">
    <property type="entry name" value="Histidine kinase-like ATPase, C-terminal domain"/>
    <property type="match status" value="1"/>
</dbReference>
<dbReference type="EMBL" id="OMOD01000030">
    <property type="protein sequence ID" value="SPF34378.1"/>
    <property type="molecule type" value="Genomic_DNA"/>
</dbReference>
<evidence type="ECO:0000313" key="15">
    <source>
        <dbReference type="Proteomes" id="UP000238701"/>
    </source>
</evidence>
<evidence type="ECO:0000256" key="2">
    <source>
        <dbReference type="ARBA" id="ARBA00004370"/>
    </source>
</evidence>
<gene>
    <name evidence="14" type="ORF">SBA1_1250012</name>
</gene>
<evidence type="ECO:0000256" key="10">
    <source>
        <dbReference type="SAM" id="MobiDB-lite"/>
    </source>
</evidence>
<evidence type="ECO:0000259" key="13">
    <source>
        <dbReference type="PROSITE" id="PS50885"/>
    </source>
</evidence>
<dbReference type="PANTHER" id="PTHR43065">
    <property type="entry name" value="SENSOR HISTIDINE KINASE"/>
    <property type="match status" value="1"/>
</dbReference>
<evidence type="ECO:0000256" key="8">
    <source>
        <dbReference type="ARBA" id="ARBA00022840"/>
    </source>
</evidence>
<dbReference type="SUPFAM" id="SSF47384">
    <property type="entry name" value="Homodimeric domain of signal transducing histidine kinase"/>
    <property type="match status" value="1"/>
</dbReference>
<evidence type="ECO:0000256" key="7">
    <source>
        <dbReference type="ARBA" id="ARBA00022777"/>
    </source>
</evidence>
<keyword evidence="8" id="KW-0067">ATP-binding</keyword>
<dbReference type="InterPro" id="IPR003660">
    <property type="entry name" value="HAMP_dom"/>
</dbReference>
<dbReference type="GO" id="GO:0000155">
    <property type="term" value="F:phosphorelay sensor kinase activity"/>
    <property type="evidence" value="ECO:0007669"/>
    <property type="project" value="InterPro"/>
</dbReference>
<dbReference type="Gene3D" id="6.10.340.10">
    <property type="match status" value="1"/>
</dbReference>
<dbReference type="GO" id="GO:0005524">
    <property type="term" value="F:ATP binding"/>
    <property type="evidence" value="ECO:0007669"/>
    <property type="project" value="UniProtKB-KW"/>
</dbReference>
<proteinExistence type="predicted"/>
<evidence type="ECO:0000313" key="14">
    <source>
        <dbReference type="EMBL" id="SPF34378.1"/>
    </source>
</evidence>
<dbReference type="InterPro" id="IPR036890">
    <property type="entry name" value="HATPase_C_sf"/>
</dbReference>
<feature type="domain" description="HAMP" evidence="13">
    <location>
        <begin position="112"/>
        <end position="165"/>
    </location>
</feature>
<evidence type="ECO:0000259" key="12">
    <source>
        <dbReference type="PROSITE" id="PS50109"/>
    </source>
</evidence>
<dbReference type="InterPro" id="IPR005467">
    <property type="entry name" value="His_kinase_dom"/>
</dbReference>
<keyword evidence="5" id="KW-0808">Transferase</keyword>
<dbReference type="EC" id="2.7.13.3" evidence="3"/>
<dbReference type="CDD" id="cd00082">
    <property type="entry name" value="HisKA"/>
    <property type="match status" value="1"/>
</dbReference>
<comment type="subcellular location">
    <subcellularLocation>
        <location evidence="2">Membrane</location>
    </subcellularLocation>
</comment>
<feature type="transmembrane region" description="Helical" evidence="11">
    <location>
        <begin position="61"/>
        <end position="83"/>
    </location>
</feature>
<dbReference type="InterPro" id="IPR036097">
    <property type="entry name" value="HisK_dim/P_sf"/>
</dbReference>
<comment type="catalytic activity">
    <reaction evidence="1">
        <text>ATP + protein L-histidine = ADP + protein N-phospho-L-histidine.</text>
        <dbReference type="EC" id="2.7.13.3"/>
    </reaction>
</comment>
<feature type="region of interest" description="Disordered" evidence="10">
    <location>
        <begin position="23"/>
        <end position="43"/>
    </location>
</feature>
<keyword evidence="11" id="KW-1133">Transmembrane helix</keyword>
<name>A0A2U3K427_9BACT</name>